<organism evidence="1 2">
    <name type="scientific">Nelumbo nucifera</name>
    <name type="common">Sacred lotus</name>
    <dbReference type="NCBI Taxonomy" id="4432"/>
    <lineage>
        <taxon>Eukaryota</taxon>
        <taxon>Viridiplantae</taxon>
        <taxon>Streptophyta</taxon>
        <taxon>Embryophyta</taxon>
        <taxon>Tracheophyta</taxon>
        <taxon>Spermatophyta</taxon>
        <taxon>Magnoliopsida</taxon>
        <taxon>Proteales</taxon>
        <taxon>Nelumbonaceae</taxon>
        <taxon>Nelumbo</taxon>
    </lineage>
</organism>
<protein>
    <submittedName>
        <fullName evidence="1">Uncharacterized protein</fullName>
    </submittedName>
</protein>
<gene>
    <name evidence="1" type="ORF">HUJ06_022011</name>
</gene>
<evidence type="ECO:0000313" key="2">
    <source>
        <dbReference type="Proteomes" id="UP000607653"/>
    </source>
</evidence>
<proteinExistence type="predicted"/>
<dbReference type="EMBL" id="DUZY01000001">
    <property type="protein sequence ID" value="DAD20548.1"/>
    <property type="molecule type" value="Genomic_DNA"/>
</dbReference>
<accession>A0A822XSX0</accession>
<dbReference type="Proteomes" id="UP000607653">
    <property type="component" value="Unassembled WGS sequence"/>
</dbReference>
<name>A0A822XSX0_NELNU</name>
<keyword evidence="2" id="KW-1185">Reference proteome</keyword>
<comment type="caution">
    <text evidence="1">The sequence shown here is derived from an EMBL/GenBank/DDBJ whole genome shotgun (WGS) entry which is preliminary data.</text>
</comment>
<evidence type="ECO:0000313" key="1">
    <source>
        <dbReference type="EMBL" id="DAD20548.1"/>
    </source>
</evidence>
<reference evidence="1 2" key="1">
    <citation type="journal article" date="2020" name="Mol. Biol. Evol.">
        <title>Distinct Expression and Methylation Patterns for Genes with Different Fates following a Single Whole-Genome Duplication in Flowering Plants.</title>
        <authorList>
            <person name="Shi T."/>
            <person name="Rahmani R.S."/>
            <person name="Gugger P.F."/>
            <person name="Wang M."/>
            <person name="Li H."/>
            <person name="Zhang Y."/>
            <person name="Li Z."/>
            <person name="Wang Q."/>
            <person name="Van de Peer Y."/>
            <person name="Marchal K."/>
            <person name="Chen J."/>
        </authorList>
    </citation>
    <scope>NUCLEOTIDE SEQUENCE [LARGE SCALE GENOMIC DNA]</scope>
    <source>
        <tissue evidence="1">Leaf</tissue>
    </source>
</reference>
<sequence>MKQSIKTESFLLNILLDFKKRKHRHLNCCLKNRIRRNYAMTMNPKSIRLKLSHTTQYAFESVHVGK</sequence>
<dbReference type="AlphaFoldDB" id="A0A822XSX0"/>